<dbReference type="FunFam" id="3.40.605.10:FF:000007">
    <property type="entry name" value="NAD/NADP-dependent betaine aldehyde dehydrogenase"/>
    <property type="match status" value="1"/>
</dbReference>
<dbReference type="FunFam" id="3.40.309.10:FF:000012">
    <property type="entry name" value="Betaine aldehyde dehydrogenase"/>
    <property type="match status" value="1"/>
</dbReference>
<dbReference type="Gene3D" id="3.40.309.10">
    <property type="entry name" value="Aldehyde Dehydrogenase, Chain A, domain 2"/>
    <property type="match status" value="1"/>
</dbReference>
<dbReference type="InterPro" id="IPR015590">
    <property type="entry name" value="Aldehyde_DH_dom"/>
</dbReference>
<evidence type="ECO:0000256" key="3">
    <source>
        <dbReference type="PROSITE-ProRule" id="PRU10007"/>
    </source>
</evidence>
<dbReference type="InterPro" id="IPR016162">
    <property type="entry name" value="Ald_DH_N"/>
</dbReference>
<dbReference type="InterPro" id="IPR016163">
    <property type="entry name" value="Ald_DH_C"/>
</dbReference>
<dbReference type="AlphaFoldDB" id="A0A6J4JAX5"/>
<proteinExistence type="inferred from homology"/>
<dbReference type="Gene3D" id="3.40.605.10">
    <property type="entry name" value="Aldehyde Dehydrogenase, Chain A, domain 1"/>
    <property type="match status" value="1"/>
</dbReference>
<dbReference type="CDD" id="cd07139">
    <property type="entry name" value="ALDH_AldA-Rv0768"/>
    <property type="match status" value="1"/>
</dbReference>
<keyword evidence="2 4" id="KW-0560">Oxidoreductase</keyword>
<evidence type="ECO:0000259" key="5">
    <source>
        <dbReference type="Pfam" id="PF00171"/>
    </source>
</evidence>
<name>A0A6J4JAX5_9MICC</name>
<dbReference type="InterPro" id="IPR016161">
    <property type="entry name" value="Ald_DH/histidinol_DH"/>
</dbReference>
<organism evidence="6">
    <name type="scientific">uncultured Arthrobacter sp</name>
    <dbReference type="NCBI Taxonomy" id="114050"/>
    <lineage>
        <taxon>Bacteria</taxon>
        <taxon>Bacillati</taxon>
        <taxon>Actinomycetota</taxon>
        <taxon>Actinomycetes</taxon>
        <taxon>Micrococcales</taxon>
        <taxon>Micrococcaceae</taxon>
        <taxon>Arthrobacter</taxon>
        <taxon>environmental samples</taxon>
    </lineage>
</organism>
<protein>
    <submittedName>
        <fullName evidence="6">Aldehyde dehydrogenase</fullName>
        <ecNumber evidence="6">1.2.1.3</ecNumber>
    </submittedName>
</protein>
<dbReference type="EC" id="1.2.1.3" evidence="6"/>
<dbReference type="EMBL" id="CADCTE010000179">
    <property type="protein sequence ID" value="CAA9272524.1"/>
    <property type="molecule type" value="Genomic_DNA"/>
</dbReference>
<dbReference type="SUPFAM" id="SSF53720">
    <property type="entry name" value="ALDH-like"/>
    <property type="match status" value="1"/>
</dbReference>
<feature type="domain" description="Aldehyde dehydrogenase" evidence="5">
    <location>
        <begin position="24"/>
        <end position="484"/>
    </location>
</feature>
<accession>A0A6J4JAX5</accession>
<dbReference type="InterPro" id="IPR029510">
    <property type="entry name" value="Ald_DH_CS_GLU"/>
</dbReference>
<evidence type="ECO:0000256" key="1">
    <source>
        <dbReference type="ARBA" id="ARBA00009986"/>
    </source>
</evidence>
<sequence length="495" mass="51869">MSIDNATTAAPATERELFINNEFVPNSTGEYVEVVDPATEKVFGRAAVASVADVDKAVAAARAAFDHGPWPRMTMQERAEILNRWTDELDKDVEAVTRLLVQETGIPVGQSQGGANTMQGITRYYTSLAADFPLVEERKGFTATASIEKVPVGVVAAIIPWNSPLGLAAFKLPQAMLAGCTVVMKPSEDTPLSAGYLGDAAVRAGIPEGVLNIVPALPEASAHLVSHPGVDKVSFTGSTAVGRSIAAGAAPTLKQLTLELGGKSAAVVLDDAPLDRLVYTMVPGVTNNNGAMCTVPSRLIVPAARHDEIVGALAEAFGTLKVGDPNAADTQVGPMITQRHYERVLEFLKSAEQEGGSFAVGGGKAPGLDEGYYVSPTIITGVKSSARVAQEEIFGPVLTVLTYETEEEAIALANDTEYGLNGAVFSADVDHALSVARRLDAGTVSINNGITIDITVPFGGFKQSGYGRELGPEGLDGYFHTKSVFLDGEPLITLS</sequence>
<dbReference type="Pfam" id="PF00171">
    <property type="entry name" value="Aldedh"/>
    <property type="match status" value="1"/>
</dbReference>
<comment type="similarity">
    <text evidence="1 4">Belongs to the aldehyde dehydrogenase family.</text>
</comment>
<evidence type="ECO:0000256" key="2">
    <source>
        <dbReference type="ARBA" id="ARBA00023002"/>
    </source>
</evidence>
<reference evidence="6" key="1">
    <citation type="submission" date="2020-02" db="EMBL/GenBank/DDBJ databases">
        <authorList>
            <person name="Meier V. D."/>
        </authorList>
    </citation>
    <scope>NUCLEOTIDE SEQUENCE</scope>
    <source>
        <strain evidence="6">AVDCRST_MAG83</strain>
    </source>
</reference>
<evidence type="ECO:0000313" key="6">
    <source>
        <dbReference type="EMBL" id="CAA9272524.1"/>
    </source>
</evidence>
<dbReference type="PROSITE" id="PS00687">
    <property type="entry name" value="ALDEHYDE_DEHYDR_GLU"/>
    <property type="match status" value="1"/>
</dbReference>
<evidence type="ECO:0000256" key="4">
    <source>
        <dbReference type="RuleBase" id="RU003345"/>
    </source>
</evidence>
<dbReference type="PANTHER" id="PTHR42804:SF1">
    <property type="entry name" value="ALDEHYDE DEHYDROGENASE-RELATED"/>
    <property type="match status" value="1"/>
</dbReference>
<feature type="active site" evidence="3">
    <location>
        <position position="259"/>
    </location>
</feature>
<dbReference type="RefSeq" id="WP_294570015.1">
    <property type="nucleotide sequence ID" value="NZ_CADCTE010000179.1"/>
</dbReference>
<dbReference type="GO" id="GO:0004029">
    <property type="term" value="F:aldehyde dehydrogenase (NAD+) activity"/>
    <property type="evidence" value="ECO:0007669"/>
    <property type="project" value="UniProtKB-EC"/>
</dbReference>
<dbReference type="PANTHER" id="PTHR42804">
    <property type="entry name" value="ALDEHYDE DEHYDROGENASE"/>
    <property type="match status" value="1"/>
</dbReference>
<gene>
    <name evidence="6" type="ORF">AVDCRST_MAG83-3370</name>
</gene>